<dbReference type="KEGG" id="xne:XNC1_1140"/>
<keyword evidence="2" id="KW-1185">Reference proteome</keyword>
<protein>
    <submittedName>
        <fullName evidence="1">Uncharacterized protein</fullName>
    </submittedName>
</protein>
<dbReference type="AlphaFoldDB" id="D3V913"/>
<name>D3V913_XENNA</name>
<sequence length="103" mass="11817">MEHKYLVSFNTQRSLCVLKVNGMLMLENTSSRNGTESSGYNISAFLENGYNTFELLMGRIPVDRDTEKFNPESWCEATIRKVSSHNEKGEMISNKKHQCVIHD</sequence>
<evidence type="ECO:0000313" key="2">
    <source>
        <dbReference type="Proteomes" id="UP000008075"/>
    </source>
</evidence>
<organism evidence="1 2">
    <name type="scientific">Xenorhabdus nematophila (strain ATCC 19061 / DSM 3370 / CCUG 14189 / LMG 1036 / NCIMB 9965 / AN6)</name>
    <dbReference type="NCBI Taxonomy" id="406817"/>
    <lineage>
        <taxon>Bacteria</taxon>
        <taxon>Pseudomonadati</taxon>
        <taxon>Pseudomonadota</taxon>
        <taxon>Gammaproteobacteria</taxon>
        <taxon>Enterobacterales</taxon>
        <taxon>Morganellaceae</taxon>
        <taxon>Xenorhabdus</taxon>
    </lineage>
</organism>
<proteinExistence type="predicted"/>
<accession>D3V913</accession>
<reference evidence="1 2" key="1">
    <citation type="journal article" date="2011" name="PLoS ONE">
        <title>The entomopathogenic bacterial endosymbionts xenorhabdus and photorhabdus: convergent lifestyles from divergent genomes.</title>
        <authorList>
            <person name="Chaston J.M."/>
            <person name="Suen G."/>
            <person name="Tucker S.L."/>
            <person name="Andersen A.W."/>
            <person name="Bhasin A."/>
            <person name="Bode E."/>
            <person name="Bode H.B."/>
            <person name="Brachmann A.O."/>
            <person name="Cowles C.E."/>
            <person name="Cowles K.N."/>
            <person name="Darby C."/>
            <person name="de Leon L."/>
            <person name="Drace K."/>
            <person name="Du Z."/>
            <person name="Givaudan A."/>
            <person name="Herbert Tran E.E."/>
            <person name="Jewell K.A."/>
            <person name="Knack J.J."/>
            <person name="Krasomil-Osterfeld K.C."/>
            <person name="Kukor R."/>
            <person name="Lanois A."/>
            <person name="Latreille P."/>
            <person name="Leimgruber N.K."/>
            <person name="Lipke C.M."/>
            <person name="Liu R."/>
            <person name="Lu X."/>
            <person name="Martens E.C."/>
            <person name="Marri P.R."/>
            <person name="Medigue C."/>
            <person name="Menard M.L."/>
            <person name="Miller N.M."/>
            <person name="Morales-Soto N."/>
            <person name="Norton S."/>
            <person name="Ogier J.C."/>
            <person name="Orchard S.S."/>
            <person name="Park D."/>
            <person name="Park Y."/>
            <person name="Qurollo B.A."/>
            <person name="Sugar D.R."/>
            <person name="Richards G.R."/>
            <person name="Rouy Z."/>
            <person name="Slominski B."/>
            <person name="Slominski K."/>
            <person name="Snyder H."/>
            <person name="Tjaden B.C."/>
            <person name="van der Hoeven R."/>
            <person name="Welch R.D."/>
            <person name="Wheeler C."/>
            <person name="Xiang B."/>
            <person name="Barbazuk B."/>
            <person name="Gaudriault S."/>
            <person name="Goodner B."/>
            <person name="Slater S.C."/>
            <person name="Forst S."/>
            <person name="Goldman B.S."/>
            <person name="Goodrich-Blair H."/>
        </authorList>
    </citation>
    <scope>NUCLEOTIDE SEQUENCE [LARGE SCALE GENOMIC DNA]</scope>
    <source>
        <strain evidence="2">ATCC 19061 / DSM 3370 / CCUG 14189 / LMG 1036 / NCIMB 9965 / AN6</strain>
    </source>
</reference>
<dbReference type="Proteomes" id="UP000008075">
    <property type="component" value="Chromosome"/>
</dbReference>
<dbReference type="eggNOG" id="ENOG5033X0J">
    <property type="taxonomic scope" value="Bacteria"/>
</dbReference>
<gene>
    <name evidence="1" type="ordered locus">XNC1_1140</name>
</gene>
<dbReference type="HOGENOM" id="CLU_2372052_0_0_6"/>
<evidence type="ECO:0000313" key="1">
    <source>
        <dbReference type="EMBL" id="CBJ89211.1"/>
    </source>
</evidence>
<dbReference type="EMBL" id="FN667742">
    <property type="protein sequence ID" value="CBJ89211.1"/>
    <property type="molecule type" value="Genomic_DNA"/>
</dbReference>
<dbReference type="RefSeq" id="WP_013183675.1">
    <property type="nucleotide sequence ID" value="NC_014228.1"/>
</dbReference>
<dbReference type="GeneID" id="24904047"/>